<sequence>MTMDKLNLISTLFFILADIFAVASLILPDWIISDIGGGKTRIGLLETCFTIYGRESTCEASVLPAEWTFSLILLVLGILTSTITSMLFVTSQWKPGLTNVARWIGFAGMIFFCLVAVTFPLGFSMEAIGGDPFQLPNSFQVGMSYILFVLALWVTVVSELLAGKVCLPHIR</sequence>
<dbReference type="Gene3D" id="1.20.140.150">
    <property type="match status" value="1"/>
</dbReference>
<feature type="transmembrane region" description="Helical" evidence="1">
    <location>
        <begin position="143"/>
        <end position="162"/>
    </location>
</feature>
<dbReference type="STRING" id="947166.A0A1D1VQ14"/>
<keyword evidence="1" id="KW-0472">Membrane</keyword>
<dbReference type="OrthoDB" id="8768722at2759"/>
<organism evidence="2 3">
    <name type="scientific">Ramazzottius varieornatus</name>
    <name type="common">Water bear</name>
    <name type="synonym">Tardigrade</name>
    <dbReference type="NCBI Taxonomy" id="947166"/>
    <lineage>
        <taxon>Eukaryota</taxon>
        <taxon>Metazoa</taxon>
        <taxon>Ecdysozoa</taxon>
        <taxon>Tardigrada</taxon>
        <taxon>Eutardigrada</taxon>
        <taxon>Parachela</taxon>
        <taxon>Hypsibioidea</taxon>
        <taxon>Ramazzottiidae</taxon>
        <taxon>Ramazzottius</taxon>
    </lineage>
</organism>
<dbReference type="EMBL" id="BDGG01000009">
    <property type="protein sequence ID" value="GAV03051.1"/>
    <property type="molecule type" value="Genomic_DNA"/>
</dbReference>
<keyword evidence="1" id="KW-0812">Transmembrane</keyword>
<feature type="transmembrane region" description="Helical" evidence="1">
    <location>
        <begin position="101"/>
        <end position="123"/>
    </location>
</feature>
<dbReference type="Proteomes" id="UP000186922">
    <property type="component" value="Unassembled WGS sequence"/>
</dbReference>
<protein>
    <submittedName>
        <fullName evidence="2">Uncharacterized protein</fullName>
    </submittedName>
</protein>
<keyword evidence="3" id="KW-1185">Reference proteome</keyword>
<dbReference type="GO" id="GO:0060170">
    <property type="term" value="C:ciliary membrane"/>
    <property type="evidence" value="ECO:0007669"/>
    <property type="project" value="TreeGrafter"/>
</dbReference>
<dbReference type="Pfam" id="PF18800">
    <property type="entry name" value="Atthog"/>
    <property type="match status" value="1"/>
</dbReference>
<evidence type="ECO:0000256" key="1">
    <source>
        <dbReference type="SAM" id="Phobius"/>
    </source>
</evidence>
<comment type="caution">
    <text evidence="2">The sequence shown here is derived from an EMBL/GenBank/DDBJ whole genome shotgun (WGS) entry which is preliminary data.</text>
</comment>
<dbReference type="PANTHER" id="PTHR31186">
    <property type="entry name" value="MODULATOR OF SMOOTHENED PROTEIN"/>
    <property type="match status" value="1"/>
</dbReference>
<name>A0A1D1VQ14_RAMVA</name>
<dbReference type="GO" id="GO:0005794">
    <property type="term" value="C:Golgi apparatus"/>
    <property type="evidence" value="ECO:0007669"/>
    <property type="project" value="TreeGrafter"/>
</dbReference>
<feature type="transmembrane region" description="Helical" evidence="1">
    <location>
        <begin position="12"/>
        <end position="32"/>
    </location>
</feature>
<dbReference type="AlphaFoldDB" id="A0A1D1VQ14"/>
<dbReference type="PANTHER" id="PTHR31186:SF1">
    <property type="entry name" value="MODULATOR OF SMOOTHENED PROTEIN"/>
    <property type="match status" value="1"/>
</dbReference>
<dbReference type="GO" id="GO:0045879">
    <property type="term" value="P:negative regulation of smoothened signaling pathway"/>
    <property type="evidence" value="ECO:0007669"/>
    <property type="project" value="TreeGrafter"/>
</dbReference>
<dbReference type="InterPro" id="IPR037663">
    <property type="entry name" value="Mosmo"/>
</dbReference>
<keyword evidence="1" id="KW-1133">Transmembrane helix</keyword>
<reference evidence="2 3" key="1">
    <citation type="journal article" date="2016" name="Nat. Commun.">
        <title>Extremotolerant tardigrade genome and improved radiotolerance of human cultured cells by tardigrade-unique protein.</title>
        <authorList>
            <person name="Hashimoto T."/>
            <person name="Horikawa D.D."/>
            <person name="Saito Y."/>
            <person name="Kuwahara H."/>
            <person name="Kozuka-Hata H."/>
            <person name="Shin-I T."/>
            <person name="Minakuchi Y."/>
            <person name="Ohishi K."/>
            <person name="Motoyama A."/>
            <person name="Aizu T."/>
            <person name="Enomoto A."/>
            <person name="Kondo K."/>
            <person name="Tanaka S."/>
            <person name="Hara Y."/>
            <person name="Koshikawa S."/>
            <person name="Sagara H."/>
            <person name="Miura T."/>
            <person name="Yokobori S."/>
            <person name="Miyagawa K."/>
            <person name="Suzuki Y."/>
            <person name="Kubo T."/>
            <person name="Oyama M."/>
            <person name="Kohara Y."/>
            <person name="Fujiyama A."/>
            <person name="Arakawa K."/>
            <person name="Katayama T."/>
            <person name="Toyoda A."/>
            <person name="Kunieda T."/>
        </authorList>
    </citation>
    <scope>NUCLEOTIDE SEQUENCE [LARGE SCALE GENOMIC DNA]</scope>
    <source>
        <strain evidence="2 3">YOKOZUNA-1</strain>
    </source>
</reference>
<evidence type="ECO:0000313" key="3">
    <source>
        <dbReference type="Proteomes" id="UP000186922"/>
    </source>
</evidence>
<feature type="transmembrane region" description="Helical" evidence="1">
    <location>
        <begin position="69"/>
        <end position="89"/>
    </location>
</feature>
<evidence type="ECO:0000313" key="2">
    <source>
        <dbReference type="EMBL" id="GAV03051.1"/>
    </source>
</evidence>
<accession>A0A1D1VQ14</accession>
<proteinExistence type="predicted"/>
<gene>
    <name evidence="2" type="primary">RvY_13533-1</name>
    <name evidence="2" type="synonym">RvY_13533.1</name>
    <name evidence="2" type="ORF">RvY_13533</name>
</gene>